<evidence type="ECO:0000256" key="6">
    <source>
        <dbReference type="ARBA" id="ARBA00022553"/>
    </source>
</evidence>
<keyword evidence="6" id="KW-0597">Phosphoprotein</keyword>
<evidence type="ECO:0000256" key="8">
    <source>
        <dbReference type="ARBA" id="ARBA00022990"/>
    </source>
</evidence>
<evidence type="ECO:0000256" key="10">
    <source>
        <dbReference type="ARBA" id="ARBA00023212"/>
    </source>
</evidence>
<keyword evidence="8" id="KW-0007">Acetylation</keyword>
<dbReference type="AlphaFoldDB" id="A0A517LE86"/>
<keyword evidence="7" id="KW-0832">Ubl conjugation</keyword>
<dbReference type="GO" id="GO:0005869">
    <property type="term" value="C:dynactin complex"/>
    <property type="evidence" value="ECO:0007669"/>
    <property type="project" value="InterPro"/>
</dbReference>
<name>A0A517LE86_9PEZI</name>
<evidence type="ECO:0000256" key="1">
    <source>
        <dbReference type="ARBA" id="ARBA00004300"/>
    </source>
</evidence>
<evidence type="ECO:0000256" key="7">
    <source>
        <dbReference type="ARBA" id="ARBA00022843"/>
    </source>
</evidence>
<comment type="similarity">
    <text evidence="11">Belongs to the dynactin subunit 4 family.</text>
</comment>
<evidence type="ECO:0000313" key="15">
    <source>
        <dbReference type="Proteomes" id="UP000316270"/>
    </source>
</evidence>
<keyword evidence="10" id="KW-0206">Cytoskeleton</keyword>
<dbReference type="GO" id="GO:0001725">
    <property type="term" value="C:stress fiber"/>
    <property type="evidence" value="ECO:0007669"/>
    <property type="project" value="UniProtKB-SubCell"/>
</dbReference>
<evidence type="ECO:0000256" key="4">
    <source>
        <dbReference type="ARBA" id="ARBA00022490"/>
    </source>
</evidence>
<dbReference type="STRING" id="50376.A0A517LE86"/>
<dbReference type="Proteomes" id="UP000316270">
    <property type="component" value="Chromosome 10"/>
</dbReference>
<evidence type="ECO:0000256" key="3">
    <source>
        <dbReference type="ARBA" id="ARBA00004657"/>
    </source>
</evidence>
<reference evidence="14 15" key="1">
    <citation type="submission" date="2019-07" db="EMBL/GenBank/DDBJ databases">
        <title>Finished genome of Venturia effusa.</title>
        <authorList>
            <person name="Young C.A."/>
            <person name="Cox M.P."/>
            <person name="Ganley A.R.D."/>
            <person name="David W.J."/>
        </authorList>
    </citation>
    <scope>NUCLEOTIDE SEQUENCE [LARGE SCALE GENOMIC DNA]</scope>
    <source>
        <strain evidence="15">albino</strain>
    </source>
</reference>
<dbReference type="InterPro" id="IPR008603">
    <property type="entry name" value="DCTN4"/>
</dbReference>
<dbReference type="PANTHER" id="PTHR13034:SF2">
    <property type="entry name" value="DYNACTIN SUBUNIT 4"/>
    <property type="match status" value="1"/>
</dbReference>
<dbReference type="OrthoDB" id="283815at2759"/>
<accession>A0A517LE86</accession>
<gene>
    <name evidence="14" type="ORF">FKW77_007849</name>
</gene>
<organism evidence="14 15">
    <name type="scientific">Venturia effusa</name>
    <dbReference type="NCBI Taxonomy" id="50376"/>
    <lineage>
        <taxon>Eukaryota</taxon>
        <taxon>Fungi</taxon>
        <taxon>Dikarya</taxon>
        <taxon>Ascomycota</taxon>
        <taxon>Pezizomycotina</taxon>
        <taxon>Dothideomycetes</taxon>
        <taxon>Pleosporomycetidae</taxon>
        <taxon>Venturiales</taxon>
        <taxon>Venturiaceae</taxon>
        <taxon>Venturia</taxon>
    </lineage>
</organism>
<keyword evidence="9" id="KW-0175">Coiled coil</keyword>
<dbReference type="EMBL" id="CP042194">
    <property type="protein sequence ID" value="QDS73934.1"/>
    <property type="molecule type" value="Genomic_DNA"/>
</dbReference>
<proteinExistence type="inferred from homology"/>
<comment type="subunit">
    <text evidence="13">Subunit of dynactin, a multiprotein complex part of a tripartite complex with dynein and a adapter, such as BICDL1, BICD2 or HOOK3. The dynactin complex is built around ACTR1A/ACTB filament and consists of an actin-related filament composed of a shoulder domain, a pointed end and a barbed end. Its length is defined by its flexible shoulder domain. The soulder is composed of 2 DCTN1 subunits, 4 DCTN2 and 2 DCTN3. The 4 DCNT2 (via N-terminus) bind the ACTR1A filament and act as molecular rulers to determine the length. The pointed end is important for binding dynein-dynactin cargo adapters. Consists of 4 subunits: ACTR10, DCNT4, DCTN5 and DCTN6. The barbed end is composed of a CAPZA1:CAPZB heterodimers, which binds ACTR1A/ACTB filament and dynactin and stabilizes dynactin. Interacts with ATP7B, but not ATP7A, in a copper-dependent manner. Interacts with ANK2; this interaction is required for localization at costameres. Interacts with N4BP2L1.</text>
</comment>
<keyword evidence="15" id="KW-1185">Reference proteome</keyword>
<dbReference type="PANTHER" id="PTHR13034">
    <property type="entry name" value="DYNACTIN P62 SUBUNIT"/>
    <property type="match status" value="1"/>
</dbReference>
<comment type="subcellular location">
    <subcellularLocation>
        <location evidence="1">Cytoplasm</location>
        <location evidence="1">Cytoskeleton</location>
        <location evidence="1">Microtubule organizing center</location>
        <location evidence="1">Centrosome</location>
    </subcellularLocation>
    <subcellularLocation>
        <location evidence="2">Cytoplasm</location>
        <location evidence="2">Cytoskeleton</location>
        <location evidence="2">Stress fiber</location>
    </subcellularLocation>
    <subcellularLocation>
        <location evidence="3">Cytoplasm</location>
        <location evidence="3">Myofibril</location>
    </subcellularLocation>
</comment>
<protein>
    <recommendedName>
        <fullName evidence="12">Dynactin subunit 4</fullName>
    </recommendedName>
</protein>
<dbReference type="Pfam" id="PF05502">
    <property type="entry name" value="Dynactin_p62"/>
    <property type="match status" value="1"/>
</dbReference>
<keyword evidence="4" id="KW-0963">Cytoplasm</keyword>
<evidence type="ECO:0000256" key="9">
    <source>
        <dbReference type="ARBA" id="ARBA00023054"/>
    </source>
</evidence>
<evidence type="ECO:0000256" key="5">
    <source>
        <dbReference type="ARBA" id="ARBA00022499"/>
    </source>
</evidence>
<sequence length="590" mass="65044">MASVYPYTYYSCSCVDTTSSSAVPAIRQKPDDIDEEEGTFDPKSLRANFSLFPIEHLLYCTECHQVRCPRCLTEEVVCWYCPGCLFEVPSSTVRSEGNRCNRNCYNCPECTSYLTVSALDPPNPDEISASEGPNGPFILACGYCQWTSLDIGIKLEKPNNITGQLQRIRNGGIDVPTPKERETRVDKAIRNSSGEGLNIDSAMDQAATPISDISLSEDDLFSNLNTFYKSQLAESSEFSGGVMHDINYSSPSSISRLLHLYGPGKKSKRTKPKAMREALTQEEGLQVFDAASEDVVLKRLQKEGWDATTSTSQRAFQERHSPRFSTDLRPVATLLRTKRSKRCKTCRTLLARPEPKVTSNRYKLRVLALNNIPKVSIRSLTSSAPITASTHPLVSSSSLPSSNTGFDYTKLRPGSTYQYLLTLTNPLFDSIRVTLATSAVTQGRIQTKVTILCPRFEVGANTDVWDEALNSSAVQKRKSLMPGASMDQADGAKTVEAGKVWDKGRNWTSVVVEVVPGRLPIIDKGGVKVKDELEPDEDACEIPIFVRLEYDAEAAGDAGDRSTALKTGEGREKREVAFWSVLGVGKIAEY</sequence>
<evidence type="ECO:0000256" key="12">
    <source>
        <dbReference type="ARBA" id="ARBA00034864"/>
    </source>
</evidence>
<evidence type="ECO:0000256" key="2">
    <source>
        <dbReference type="ARBA" id="ARBA00004529"/>
    </source>
</evidence>
<evidence type="ECO:0000256" key="11">
    <source>
        <dbReference type="ARBA" id="ARBA00034776"/>
    </source>
</evidence>
<evidence type="ECO:0000256" key="13">
    <source>
        <dbReference type="ARBA" id="ARBA00093507"/>
    </source>
</evidence>
<keyword evidence="5" id="KW-1017">Isopeptide bond</keyword>
<evidence type="ECO:0000313" key="14">
    <source>
        <dbReference type="EMBL" id="QDS73934.1"/>
    </source>
</evidence>